<dbReference type="RefSeq" id="WP_186077180.1">
    <property type="nucleotide sequence ID" value="NZ_CAJEWB010000010.1"/>
</dbReference>
<dbReference type="SUPFAM" id="SSF51430">
    <property type="entry name" value="NAD(P)-linked oxidoreductase"/>
    <property type="match status" value="1"/>
</dbReference>
<evidence type="ECO:0000256" key="5">
    <source>
        <dbReference type="PIRSR" id="PIRSR000097-2"/>
    </source>
</evidence>
<feature type="active site" description="Proton donor" evidence="4">
    <location>
        <position position="53"/>
    </location>
</feature>
<keyword evidence="2" id="KW-0521">NADP</keyword>
<dbReference type="Gene3D" id="3.20.20.100">
    <property type="entry name" value="NADP-dependent oxidoreductase domain"/>
    <property type="match status" value="1"/>
</dbReference>
<accession>A0A6V7RCB8</accession>
<keyword evidence="3" id="KW-0560">Oxidoreductase</keyword>
<dbReference type="CDD" id="cd19071">
    <property type="entry name" value="AKR_AKR1-5-like"/>
    <property type="match status" value="1"/>
</dbReference>
<dbReference type="PIRSF" id="PIRSF000097">
    <property type="entry name" value="AKR"/>
    <property type="match status" value="1"/>
</dbReference>
<evidence type="ECO:0000313" key="8">
    <source>
        <dbReference type="EMBL" id="CAD2074909.1"/>
    </source>
</evidence>
<protein>
    <submittedName>
        <fullName evidence="8">Putative oxidoreductase/MSMEI_2347</fullName>
    </submittedName>
</protein>
<comment type="similarity">
    <text evidence="1">Belongs to the aldo/keto reductase family.</text>
</comment>
<feature type="site" description="Lowers pKa of active site Tyr" evidence="6">
    <location>
        <position position="78"/>
    </location>
</feature>
<feature type="domain" description="NADP-dependent oxidoreductase" evidence="7">
    <location>
        <begin position="19"/>
        <end position="267"/>
    </location>
</feature>
<evidence type="ECO:0000259" key="7">
    <source>
        <dbReference type="Pfam" id="PF00248"/>
    </source>
</evidence>
<dbReference type="InterPro" id="IPR036812">
    <property type="entry name" value="NAD(P)_OxRdtase_dom_sf"/>
</dbReference>
<dbReference type="InterPro" id="IPR023210">
    <property type="entry name" value="NADP_OxRdtase_dom"/>
</dbReference>
<dbReference type="EMBL" id="CAJEWB010000010">
    <property type="protein sequence ID" value="CAD2074909.1"/>
    <property type="molecule type" value="Genomic_DNA"/>
</dbReference>
<comment type="caution">
    <text evidence="8">The sequence shown here is derived from an EMBL/GenBank/DDBJ whole genome shotgun (WGS) entry which is preliminary data.</text>
</comment>
<sequence length="282" mass="32081">MENVRSTYTLKNGLEVPVVGFGTWKTPDGDDAYNAVLEALKVGYRHIDTAAVYGNEESVGKAIKDSGLAREEVFVTSKVWNTERGYDKTMAAFEASLEKLGMDYLDLYLIHWPAIEMQNEDWIELNKESWRALMELYKGGRVKSIGVSNFQKKHMEALRDAEILPMVNQIEFHPGWLQEESRALCKELGILVEAYSPNGNGKLLNDDTLLKIAEKYGKSVAQICIRWTLQHGTLPLPKSVTPQYIKENTEVFDFEISDEDMKTIDEMEYLVGVPTDPDNRDF</sequence>
<dbReference type="PRINTS" id="PR00069">
    <property type="entry name" value="ALDKETRDTASE"/>
</dbReference>
<evidence type="ECO:0000256" key="3">
    <source>
        <dbReference type="ARBA" id="ARBA00023002"/>
    </source>
</evidence>
<keyword evidence="9" id="KW-1185">Reference proteome</keyword>
<dbReference type="AlphaFoldDB" id="A0A6V7RCB8"/>
<dbReference type="PROSITE" id="PS00798">
    <property type="entry name" value="ALDOKETO_REDUCTASE_1"/>
    <property type="match status" value="1"/>
</dbReference>
<dbReference type="Pfam" id="PF00248">
    <property type="entry name" value="Aldo_ket_red"/>
    <property type="match status" value="1"/>
</dbReference>
<evidence type="ECO:0000313" key="9">
    <source>
        <dbReference type="Proteomes" id="UP000588186"/>
    </source>
</evidence>
<dbReference type="PANTHER" id="PTHR43827">
    <property type="entry name" value="2,5-DIKETO-D-GLUCONIC ACID REDUCTASE"/>
    <property type="match status" value="1"/>
</dbReference>
<dbReference type="PANTHER" id="PTHR43827:SF3">
    <property type="entry name" value="NADP-DEPENDENT OXIDOREDUCTASE DOMAIN-CONTAINING PROTEIN"/>
    <property type="match status" value="1"/>
</dbReference>
<reference evidence="8 9" key="1">
    <citation type="submission" date="2020-07" db="EMBL/GenBank/DDBJ databases">
        <authorList>
            <person name="Criscuolo A."/>
        </authorList>
    </citation>
    <scope>NUCLEOTIDE SEQUENCE [LARGE SCALE GENOMIC DNA]</scope>
    <source>
        <strain evidence="8">CIP107946</strain>
    </source>
</reference>
<organism evidence="8 9">
    <name type="scientific">Phocicoccus pinnipedialis</name>
    <dbReference type="NCBI Taxonomy" id="110845"/>
    <lineage>
        <taxon>Bacteria</taxon>
        <taxon>Bacillati</taxon>
        <taxon>Bacillota</taxon>
        <taxon>Bacilli</taxon>
        <taxon>Bacillales</taxon>
        <taxon>Salinicoccaceae</taxon>
        <taxon>Phocicoccus</taxon>
    </lineage>
</organism>
<evidence type="ECO:0000256" key="1">
    <source>
        <dbReference type="ARBA" id="ARBA00007905"/>
    </source>
</evidence>
<proteinExistence type="inferred from homology"/>
<evidence type="ECO:0000256" key="4">
    <source>
        <dbReference type="PIRSR" id="PIRSR000097-1"/>
    </source>
</evidence>
<dbReference type="InterPro" id="IPR018170">
    <property type="entry name" value="Aldo/ket_reductase_CS"/>
</dbReference>
<feature type="binding site" evidence="5">
    <location>
        <position position="111"/>
    </location>
    <ligand>
        <name>substrate</name>
    </ligand>
</feature>
<dbReference type="PROSITE" id="PS00062">
    <property type="entry name" value="ALDOKETO_REDUCTASE_2"/>
    <property type="match status" value="1"/>
</dbReference>
<gene>
    <name evidence="8" type="ORF">JEOPIN946_00858</name>
</gene>
<dbReference type="Proteomes" id="UP000588186">
    <property type="component" value="Unassembled WGS sequence"/>
</dbReference>
<dbReference type="GO" id="GO:0016616">
    <property type="term" value="F:oxidoreductase activity, acting on the CH-OH group of donors, NAD or NADP as acceptor"/>
    <property type="evidence" value="ECO:0007669"/>
    <property type="project" value="UniProtKB-ARBA"/>
</dbReference>
<name>A0A6V7RCB8_9BACL</name>
<evidence type="ECO:0000256" key="6">
    <source>
        <dbReference type="PIRSR" id="PIRSR000097-3"/>
    </source>
</evidence>
<dbReference type="FunFam" id="3.20.20.100:FF:000015">
    <property type="entry name" value="Oxidoreductase, aldo/keto reductase family"/>
    <property type="match status" value="1"/>
</dbReference>
<evidence type="ECO:0000256" key="2">
    <source>
        <dbReference type="ARBA" id="ARBA00022857"/>
    </source>
</evidence>
<dbReference type="InterPro" id="IPR020471">
    <property type="entry name" value="AKR"/>
</dbReference>